<dbReference type="Proteomes" id="UP000664369">
    <property type="component" value="Unassembled WGS sequence"/>
</dbReference>
<evidence type="ECO:0000313" key="2">
    <source>
        <dbReference type="Proteomes" id="UP000664369"/>
    </source>
</evidence>
<keyword evidence="2" id="KW-1185">Reference proteome</keyword>
<sequence length="95" mass="10324">MKRFFAFLRSWQVVSVIFLILKGPVVQAQAPVWQMATSAAGDFSVVYAAEVDAAGNVFLTGIFQGTVSFGTTTLTSAGNYDVYVAKWSTTSQRFV</sequence>
<comment type="caution">
    <text evidence="1">The sequence shown here is derived from an EMBL/GenBank/DDBJ whole genome shotgun (WGS) entry which is preliminary data.</text>
</comment>
<reference evidence="1 2" key="1">
    <citation type="submission" date="2021-03" db="EMBL/GenBank/DDBJ databases">
        <authorList>
            <person name="Kim M.K."/>
        </authorList>
    </citation>
    <scope>NUCLEOTIDE SEQUENCE [LARGE SCALE GENOMIC DNA]</scope>
    <source>
        <strain evidence="1 2">BT442</strain>
    </source>
</reference>
<protein>
    <submittedName>
        <fullName evidence="1">Uncharacterized protein</fullName>
    </submittedName>
</protein>
<evidence type="ECO:0000313" key="1">
    <source>
        <dbReference type="EMBL" id="MBO2012434.1"/>
    </source>
</evidence>
<organism evidence="1 2">
    <name type="scientific">Hymenobacter negativus</name>
    <dbReference type="NCBI Taxonomy" id="2795026"/>
    <lineage>
        <taxon>Bacteria</taxon>
        <taxon>Pseudomonadati</taxon>
        <taxon>Bacteroidota</taxon>
        <taxon>Cytophagia</taxon>
        <taxon>Cytophagales</taxon>
        <taxon>Hymenobacteraceae</taxon>
        <taxon>Hymenobacter</taxon>
    </lineage>
</organism>
<gene>
    <name evidence="1" type="ORF">J4E00_25455</name>
</gene>
<accession>A0ABS3QME7</accession>
<name>A0ABS3QME7_9BACT</name>
<dbReference type="RefSeq" id="WP_208178173.1">
    <property type="nucleotide sequence ID" value="NZ_JAGETZ010000017.1"/>
</dbReference>
<dbReference type="EMBL" id="JAGETZ010000017">
    <property type="protein sequence ID" value="MBO2012434.1"/>
    <property type="molecule type" value="Genomic_DNA"/>
</dbReference>
<proteinExistence type="predicted"/>